<protein>
    <submittedName>
        <fullName evidence="2">Uncharacterized protein</fullName>
    </submittedName>
</protein>
<feature type="region of interest" description="Disordered" evidence="1">
    <location>
        <begin position="201"/>
        <end position="237"/>
    </location>
</feature>
<sequence>MSLQEVNLKSPGTPASLPPSSQWALSVPPDRALPRRVVAQFLSETESAAAASAVAKGLLQQTEDSVGLLQLRRVLKSAAKKMEARSQAFAKQVDDTSISHALAACSDATLHIALEALRAQVELLRGLKEEHTAILKLEVETSNRDALRKKIAEVIEGRGLHGSDKFRGLSHHELQAELGKLKEDCLALRSKKAYFANQLSEARGKRRVPQQTQTQQDLHQGLEQQQQQQQQRSQHSQKAAEIAAFSSLCTWQ</sequence>
<feature type="compositionally biased region" description="Low complexity" evidence="1">
    <location>
        <begin position="210"/>
        <end position="237"/>
    </location>
</feature>
<accession>A0A7S3QNZ5</accession>
<gene>
    <name evidence="2" type="ORF">DTER00134_LOCUS3295</name>
</gene>
<name>A0A7S3QNZ5_DUNTE</name>
<evidence type="ECO:0000256" key="1">
    <source>
        <dbReference type="SAM" id="MobiDB-lite"/>
    </source>
</evidence>
<proteinExistence type="predicted"/>
<feature type="region of interest" description="Disordered" evidence="1">
    <location>
        <begin position="1"/>
        <end position="23"/>
    </location>
</feature>
<organism evidence="2">
    <name type="scientific">Dunaliella tertiolecta</name>
    <name type="common">Green alga</name>
    <dbReference type="NCBI Taxonomy" id="3047"/>
    <lineage>
        <taxon>Eukaryota</taxon>
        <taxon>Viridiplantae</taxon>
        <taxon>Chlorophyta</taxon>
        <taxon>core chlorophytes</taxon>
        <taxon>Chlorophyceae</taxon>
        <taxon>CS clade</taxon>
        <taxon>Chlamydomonadales</taxon>
        <taxon>Dunaliellaceae</taxon>
        <taxon>Dunaliella</taxon>
    </lineage>
</organism>
<evidence type="ECO:0000313" key="2">
    <source>
        <dbReference type="EMBL" id="CAE0488231.1"/>
    </source>
</evidence>
<dbReference type="EMBL" id="HBIP01006406">
    <property type="protein sequence ID" value="CAE0488231.1"/>
    <property type="molecule type" value="Transcribed_RNA"/>
</dbReference>
<dbReference type="AlphaFoldDB" id="A0A7S3QNZ5"/>
<reference evidence="2" key="1">
    <citation type="submission" date="2021-01" db="EMBL/GenBank/DDBJ databases">
        <authorList>
            <person name="Corre E."/>
            <person name="Pelletier E."/>
            <person name="Niang G."/>
            <person name="Scheremetjew M."/>
            <person name="Finn R."/>
            <person name="Kale V."/>
            <person name="Holt S."/>
            <person name="Cochrane G."/>
            <person name="Meng A."/>
            <person name="Brown T."/>
            <person name="Cohen L."/>
        </authorList>
    </citation>
    <scope>NUCLEOTIDE SEQUENCE</scope>
    <source>
        <strain evidence="2">CCMP1320</strain>
    </source>
</reference>